<dbReference type="HAMAP" id="MF_01208">
    <property type="entry name" value="PyrE"/>
    <property type="match status" value="1"/>
</dbReference>
<proteinExistence type="inferred from homology"/>
<organism evidence="8">
    <name type="scientific">uncultured bacterium pA1</name>
    <dbReference type="NCBI Taxonomy" id="1776268"/>
    <lineage>
        <taxon>Bacteria</taxon>
        <taxon>environmental samples</taxon>
    </lineage>
</organism>
<evidence type="ECO:0000256" key="2">
    <source>
        <dbReference type="ARBA" id="ARBA00011971"/>
    </source>
</evidence>
<comment type="pathway">
    <text evidence="1 6">Pyrimidine metabolism; UMP biosynthesis via de novo pathway; UMP from orotate: step 1/2.</text>
</comment>
<dbReference type="EMBL" id="KU240005">
    <property type="protein sequence ID" value="ALV85547.1"/>
    <property type="molecule type" value="Genomic_DNA"/>
</dbReference>
<protein>
    <recommendedName>
        <fullName evidence="2 6">Orotate phosphoribosyltransferase</fullName>
        <shortName evidence="6">OPRT</shortName>
        <shortName evidence="6">OPRTase</shortName>
        <ecNumber evidence="2 6">2.4.2.10</ecNumber>
    </recommendedName>
</protein>
<dbReference type="InterPro" id="IPR000836">
    <property type="entry name" value="PRTase_dom"/>
</dbReference>
<comment type="cofactor">
    <cofactor evidence="6">
        <name>Mg(2+)</name>
        <dbReference type="ChEBI" id="CHEBI:18420"/>
    </cofactor>
</comment>
<name>A0A0U3SZY2_9BACT</name>
<dbReference type="UniPathway" id="UPA00070">
    <property type="reaction ID" value="UER00119"/>
</dbReference>
<feature type="binding site" description="in other chain" evidence="6">
    <location>
        <begin position="125"/>
        <end position="133"/>
    </location>
    <ligand>
        <name>5-phospho-alpha-D-ribose 1-diphosphate</name>
        <dbReference type="ChEBI" id="CHEBI:58017"/>
        <note>ligand shared between dimeric partners</note>
    </ligand>
</feature>
<evidence type="ECO:0000256" key="4">
    <source>
        <dbReference type="ARBA" id="ARBA00022679"/>
    </source>
</evidence>
<feature type="binding site" description="in other chain" evidence="6">
    <location>
        <position position="100"/>
    </location>
    <ligand>
        <name>5-phospho-alpha-D-ribose 1-diphosphate</name>
        <dbReference type="ChEBI" id="CHEBI:58017"/>
        <note>ligand shared between dimeric partners</note>
    </ligand>
</feature>
<dbReference type="EC" id="2.4.2.10" evidence="2 6"/>
<comment type="similarity">
    <text evidence="6">Belongs to the purine/pyrimidine phosphoribosyltransferase family. PyrE subfamily.</text>
</comment>
<evidence type="ECO:0000256" key="3">
    <source>
        <dbReference type="ARBA" id="ARBA00022676"/>
    </source>
</evidence>
<reference evidence="8" key="1">
    <citation type="journal article" date="2015" name="J. Microbiol. Biotechnol.">
        <title>Functional Metagenome Mining of Soil for a Novel Gentamicin Resistance Gene.</title>
        <authorList>
            <person name="Im H."/>
            <person name="Kim K.M."/>
            <person name="Lee S.H."/>
            <person name="Ryu C.M."/>
        </authorList>
    </citation>
    <scope>NUCLEOTIDE SEQUENCE</scope>
</reference>
<comment type="function">
    <text evidence="6">Catalyzes the transfer of a ribosyl phosphate group from 5-phosphoribose 1-diphosphate to orotate, leading to the formation of orotidine monophosphate (OMP).</text>
</comment>
<feature type="binding site" evidence="6">
    <location>
        <position position="129"/>
    </location>
    <ligand>
        <name>orotate</name>
        <dbReference type="ChEBI" id="CHEBI:30839"/>
    </ligand>
</feature>
<evidence type="ECO:0000313" key="8">
    <source>
        <dbReference type="EMBL" id="ALV85547.1"/>
    </source>
</evidence>
<dbReference type="GO" id="GO:0000287">
    <property type="term" value="F:magnesium ion binding"/>
    <property type="evidence" value="ECO:0007669"/>
    <property type="project" value="UniProtKB-UniRule"/>
</dbReference>
<comment type="caution">
    <text evidence="6">Lacks conserved residue(s) required for the propagation of feature annotation.</text>
</comment>
<dbReference type="InterPro" id="IPR029057">
    <property type="entry name" value="PRTase-like"/>
</dbReference>
<gene>
    <name evidence="6" type="primary">pyrE</name>
</gene>
<keyword evidence="3 6" id="KW-0328">Glycosyltransferase</keyword>
<feature type="domain" description="Phosphoribosyltransferase" evidence="7">
    <location>
        <begin position="62"/>
        <end position="159"/>
    </location>
</feature>
<dbReference type="Gene3D" id="3.40.50.2020">
    <property type="match status" value="1"/>
</dbReference>
<evidence type="ECO:0000259" key="7">
    <source>
        <dbReference type="Pfam" id="PF00156"/>
    </source>
</evidence>
<dbReference type="GO" id="GO:0019856">
    <property type="term" value="P:pyrimidine nucleobase biosynthetic process"/>
    <property type="evidence" value="ECO:0007669"/>
    <property type="project" value="TreeGrafter"/>
</dbReference>
<comment type="catalytic activity">
    <reaction evidence="6">
        <text>orotidine 5'-phosphate + diphosphate = orotate + 5-phospho-alpha-D-ribose 1-diphosphate</text>
        <dbReference type="Rhea" id="RHEA:10380"/>
        <dbReference type="ChEBI" id="CHEBI:30839"/>
        <dbReference type="ChEBI" id="CHEBI:33019"/>
        <dbReference type="ChEBI" id="CHEBI:57538"/>
        <dbReference type="ChEBI" id="CHEBI:58017"/>
        <dbReference type="EC" id="2.4.2.10"/>
    </reaction>
</comment>
<evidence type="ECO:0000256" key="5">
    <source>
        <dbReference type="ARBA" id="ARBA00022975"/>
    </source>
</evidence>
<dbReference type="PANTHER" id="PTHR19278">
    <property type="entry name" value="OROTATE PHOSPHORIBOSYLTRANSFERASE"/>
    <property type="match status" value="1"/>
</dbReference>
<dbReference type="PANTHER" id="PTHR19278:SF9">
    <property type="entry name" value="URIDINE 5'-MONOPHOSPHATE SYNTHASE"/>
    <property type="match status" value="1"/>
</dbReference>
<keyword evidence="5 6" id="KW-0665">Pyrimidine biosynthesis</keyword>
<keyword evidence="4 6" id="KW-0808">Transferase</keyword>
<evidence type="ECO:0000256" key="1">
    <source>
        <dbReference type="ARBA" id="ARBA00004889"/>
    </source>
</evidence>
<accession>A0A0U3SZY2</accession>
<keyword evidence="6" id="KW-0460">Magnesium</keyword>
<sequence length="407" mass="44403">MNPYDPRDILEECGAVIDGSHFVYASGRHGKAYVNKDSVFLRPDRLSAICLRLALACSRSDAEVVVGPAVGGAIIAQLVAEHLRHWSQANRDVRAAFADKSADGGYVFARGYAEAINGRRVLVVEDILTTGGSCRKVVEAARAAGARVVGAGALVNRGGVTAEALGVPTLASLVALSFPTWDERACPLCATDIPVRTDLGKGKDFLKRKEQGMKPPYLAVDDLVGLIDEPNRSACLRLLADNRRLFETVQGSTNNHQAWPGGYVDHVTEIMNIALVDYRTWSAIRPLPFSLSDALLVVYLHDVEKPWKYELGDDGQLRHLPAFATKDDAHAFRAKKLAEYGIVLTPEQQNGMKYVEGEFDDYSNRRRAMGPLAAFCHRCDVASARIWHDHPAAEGDPWSGAGRVRTA</sequence>
<dbReference type="CDD" id="cd06223">
    <property type="entry name" value="PRTases_typeI"/>
    <property type="match status" value="1"/>
</dbReference>
<comment type="subunit">
    <text evidence="6">Homodimer.</text>
</comment>
<dbReference type="Pfam" id="PF00156">
    <property type="entry name" value="Pribosyltran"/>
    <property type="match status" value="1"/>
</dbReference>
<evidence type="ECO:0000256" key="6">
    <source>
        <dbReference type="HAMAP-Rule" id="MF_01208"/>
    </source>
</evidence>
<feature type="binding site" evidence="6">
    <location>
        <position position="157"/>
    </location>
    <ligand>
        <name>orotate</name>
        <dbReference type="ChEBI" id="CHEBI:30839"/>
    </ligand>
</feature>
<dbReference type="SUPFAM" id="SSF53271">
    <property type="entry name" value="PRTase-like"/>
    <property type="match status" value="1"/>
</dbReference>
<dbReference type="AlphaFoldDB" id="A0A0U3SZY2"/>
<dbReference type="InterPro" id="IPR023031">
    <property type="entry name" value="OPRT"/>
</dbReference>
<dbReference type="GO" id="GO:0004588">
    <property type="term" value="F:orotate phosphoribosyltransferase activity"/>
    <property type="evidence" value="ECO:0007669"/>
    <property type="project" value="UniProtKB-UniRule"/>
</dbReference>
<dbReference type="GO" id="GO:0044205">
    <property type="term" value="P:'de novo' UMP biosynthetic process"/>
    <property type="evidence" value="ECO:0007669"/>
    <property type="project" value="UniProtKB-UniRule"/>
</dbReference>